<sequence>MRGMETLNDAAILLARLGLGAVFVAHGWQKFFTLGLSRVGEQFAGYGIPQPEVTAAVVAGVELIAGIALIAGILTPLAGILLAVDMAGALYFVHATNGPFVTQNGWELVVALGVGVLLIAAVGAGRFSIDRALGG</sequence>
<gene>
    <name evidence="8" type="ORF">GCM10009831_08410</name>
</gene>
<reference evidence="8 9" key="1">
    <citation type="journal article" date="2019" name="Int. J. Syst. Evol. Microbiol.">
        <title>The Global Catalogue of Microorganisms (GCM) 10K type strain sequencing project: providing services to taxonomists for standard genome sequencing and annotation.</title>
        <authorList>
            <consortium name="The Broad Institute Genomics Platform"/>
            <consortium name="The Broad Institute Genome Sequencing Center for Infectious Disease"/>
            <person name="Wu L."/>
            <person name="Ma J."/>
        </authorList>
    </citation>
    <scope>NUCLEOTIDE SEQUENCE [LARGE SCALE GENOMIC DNA]</scope>
    <source>
        <strain evidence="8 9">JCM 16002</strain>
    </source>
</reference>
<protein>
    <submittedName>
        <fullName evidence="8">DoxX family protein</fullName>
    </submittedName>
</protein>
<evidence type="ECO:0000313" key="9">
    <source>
        <dbReference type="Proteomes" id="UP001500383"/>
    </source>
</evidence>
<evidence type="ECO:0000256" key="5">
    <source>
        <dbReference type="ARBA" id="ARBA00022989"/>
    </source>
</evidence>
<keyword evidence="9" id="KW-1185">Reference proteome</keyword>
<comment type="caution">
    <text evidence="8">The sequence shown here is derived from an EMBL/GenBank/DDBJ whole genome shotgun (WGS) entry which is preliminary data.</text>
</comment>
<dbReference type="Pfam" id="PF07681">
    <property type="entry name" value="DoxX"/>
    <property type="match status" value="1"/>
</dbReference>
<name>A0ABN2IB62_9ACTN</name>
<evidence type="ECO:0000256" key="3">
    <source>
        <dbReference type="ARBA" id="ARBA00022475"/>
    </source>
</evidence>
<evidence type="ECO:0000256" key="7">
    <source>
        <dbReference type="SAM" id="Phobius"/>
    </source>
</evidence>
<comment type="subcellular location">
    <subcellularLocation>
        <location evidence="1">Cell membrane</location>
        <topology evidence="1">Multi-pass membrane protein</topology>
    </subcellularLocation>
</comment>
<accession>A0ABN2IB62</accession>
<organism evidence="8 9">
    <name type="scientific">Dietzia cercidiphylli</name>
    <dbReference type="NCBI Taxonomy" id="498199"/>
    <lineage>
        <taxon>Bacteria</taxon>
        <taxon>Bacillati</taxon>
        <taxon>Actinomycetota</taxon>
        <taxon>Actinomycetes</taxon>
        <taxon>Mycobacteriales</taxon>
        <taxon>Dietziaceae</taxon>
        <taxon>Dietzia</taxon>
    </lineage>
</organism>
<evidence type="ECO:0000313" key="8">
    <source>
        <dbReference type="EMBL" id="GAA1701658.1"/>
    </source>
</evidence>
<dbReference type="InterPro" id="IPR051907">
    <property type="entry name" value="DoxX-like_oxidoreductase"/>
</dbReference>
<keyword evidence="4 7" id="KW-0812">Transmembrane</keyword>
<dbReference type="EMBL" id="BAAAQG010000003">
    <property type="protein sequence ID" value="GAA1701658.1"/>
    <property type="molecule type" value="Genomic_DNA"/>
</dbReference>
<dbReference type="PANTHER" id="PTHR33452">
    <property type="entry name" value="OXIDOREDUCTASE CATD-RELATED"/>
    <property type="match status" value="1"/>
</dbReference>
<evidence type="ECO:0000256" key="6">
    <source>
        <dbReference type="ARBA" id="ARBA00023136"/>
    </source>
</evidence>
<evidence type="ECO:0000256" key="1">
    <source>
        <dbReference type="ARBA" id="ARBA00004651"/>
    </source>
</evidence>
<dbReference type="PANTHER" id="PTHR33452:SF1">
    <property type="entry name" value="INNER MEMBRANE PROTEIN YPHA-RELATED"/>
    <property type="match status" value="1"/>
</dbReference>
<dbReference type="InterPro" id="IPR032808">
    <property type="entry name" value="DoxX"/>
</dbReference>
<feature type="transmembrane region" description="Helical" evidence="7">
    <location>
        <begin position="63"/>
        <end position="93"/>
    </location>
</feature>
<keyword evidence="6 7" id="KW-0472">Membrane</keyword>
<keyword evidence="5 7" id="KW-1133">Transmembrane helix</keyword>
<evidence type="ECO:0000256" key="4">
    <source>
        <dbReference type="ARBA" id="ARBA00022692"/>
    </source>
</evidence>
<comment type="similarity">
    <text evidence="2">Belongs to the DoxX family.</text>
</comment>
<feature type="transmembrane region" description="Helical" evidence="7">
    <location>
        <begin position="105"/>
        <end position="129"/>
    </location>
</feature>
<proteinExistence type="inferred from homology"/>
<keyword evidence="3" id="KW-1003">Cell membrane</keyword>
<evidence type="ECO:0000256" key="2">
    <source>
        <dbReference type="ARBA" id="ARBA00006679"/>
    </source>
</evidence>
<dbReference type="Proteomes" id="UP001500383">
    <property type="component" value="Unassembled WGS sequence"/>
</dbReference>